<comment type="caution">
    <text evidence="3">The sequence shown here is derived from an EMBL/GenBank/DDBJ whole genome shotgun (WGS) entry which is preliminary data.</text>
</comment>
<dbReference type="InterPro" id="IPR050266">
    <property type="entry name" value="AB_hydrolase_sf"/>
</dbReference>
<accession>A0ABN2NJT7</accession>
<feature type="compositionally biased region" description="Basic residues" evidence="1">
    <location>
        <begin position="47"/>
        <end position="56"/>
    </location>
</feature>
<keyword evidence="3" id="KW-0378">Hydrolase</keyword>
<dbReference type="InterPro" id="IPR000073">
    <property type="entry name" value="AB_hydrolase_1"/>
</dbReference>
<feature type="domain" description="AB hydrolase-1" evidence="2">
    <location>
        <begin position="76"/>
        <end position="266"/>
    </location>
</feature>
<dbReference type="RefSeq" id="WP_344105148.1">
    <property type="nucleotide sequence ID" value="NZ_BAAANL010000007.1"/>
</dbReference>
<dbReference type="GO" id="GO:0016787">
    <property type="term" value="F:hydrolase activity"/>
    <property type="evidence" value="ECO:0007669"/>
    <property type="project" value="UniProtKB-KW"/>
</dbReference>
<dbReference type="PANTHER" id="PTHR43798:SF33">
    <property type="entry name" value="HYDROLASE, PUTATIVE (AFU_ORTHOLOGUE AFUA_2G14860)-RELATED"/>
    <property type="match status" value="1"/>
</dbReference>
<protein>
    <submittedName>
        <fullName evidence="3">Alpha/beta hydrolase</fullName>
    </submittedName>
</protein>
<dbReference type="PANTHER" id="PTHR43798">
    <property type="entry name" value="MONOACYLGLYCEROL LIPASE"/>
    <property type="match status" value="1"/>
</dbReference>
<sequence length="290" mass="31257">MTGPLRHLAHLPAPLAAEIAARAAFRLGRRAAVRPHEREVHESSHRSTTRHLRRATNHRPVDVVVHTWGEPDAPAVLLVHGWQSRAAFFAPLVGDLVAAGRRVVGYDAPGHGDSGGTHRTLADDVAIVRRLSEAEPDAWEGVVAHSAGVLAAGVALAGGVPAHRFAALAGISSATAINDGFFALSGTPRTLRTRYDDAVRRRWFPGEPDFAEHYDLTRRPVPAGVPVLFVHDAEDKRVLHSQSELMLAAHADSAELVTTTGLGHNRIVRDAGVRRRVVEHITAVKPSHLP</sequence>
<name>A0ABN2NJT7_9MICO</name>
<dbReference type="SUPFAM" id="SSF53474">
    <property type="entry name" value="alpha/beta-Hydrolases"/>
    <property type="match status" value="1"/>
</dbReference>
<feature type="region of interest" description="Disordered" evidence="1">
    <location>
        <begin position="33"/>
        <end position="56"/>
    </location>
</feature>
<dbReference type="InterPro" id="IPR029058">
    <property type="entry name" value="AB_hydrolase_fold"/>
</dbReference>
<reference evidence="3 4" key="1">
    <citation type="journal article" date="2019" name="Int. J. Syst. Evol. Microbiol.">
        <title>The Global Catalogue of Microorganisms (GCM) 10K type strain sequencing project: providing services to taxonomists for standard genome sequencing and annotation.</title>
        <authorList>
            <consortium name="The Broad Institute Genomics Platform"/>
            <consortium name="The Broad Institute Genome Sequencing Center for Infectious Disease"/>
            <person name="Wu L."/>
            <person name="Ma J."/>
        </authorList>
    </citation>
    <scope>NUCLEOTIDE SEQUENCE [LARGE SCALE GENOMIC DNA]</scope>
    <source>
        <strain evidence="3 4">JCM 14326</strain>
    </source>
</reference>
<evidence type="ECO:0000313" key="3">
    <source>
        <dbReference type="EMBL" id="GAA1871652.1"/>
    </source>
</evidence>
<dbReference type="EMBL" id="BAAANL010000007">
    <property type="protein sequence ID" value="GAA1871652.1"/>
    <property type="molecule type" value="Genomic_DNA"/>
</dbReference>
<evidence type="ECO:0000256" key="1">
    <source>
        <dbReference type="SAM" id="MobiDB-lite"/>
    </source>
</evidence>
<proteinExistence type="predicted"/>
<gene>
    <name evidence="3" type="ORF">GCM10009751_33630</name>
</gene>
<feature type="compositionally biased region" description="Basic and acidic residues" evidence="1">
    <location>
        <begin position="34"/>
        <end position="45"/>
    </location>
</feature>
<dbReference type="Proteomes" id="UP001501094">
    <property type="component" value="Unassembled WGS sequence"/>
</dbReference>
<keyword evidence="4" id="KW-1185">Reference proteome</keyword>
<dbReference type="Pfam" id="PF12697">
    <property type="entry name" value="Abhydrolase_6"/>
    <property type="match status" value="1"/>
</dbReference>
<evidence type="ECO:0000313" key="4">
    <source>
        <dbReference type="Proteomes" id="UP001501094"/>
    </source>
</evidence>
<dbReference type="Gene3D" id="3.40.50.1820">
    <property type="entry name" value="alpha/beta hydrolase"/>
    <property type="match status" value="1"/>
</dbReference>
<evidence type="ECO:0000259" key="2">
    <source>
        <dbReference type="Pfam" id="PF12697"/>
    </source>
</evidence>
<organism evidence="3 4">
    <name type="scientific">Myceligenerans crystallogenes</name>
    <dbReference type="NCBI Taxonomy" id="316335"/>
    <lineage>
        <taxon>Bacteria</taxon>
        <taxon>Bacillati</taxon>
        <taxon>Actinomycetota</taxon>
        <taxon>Actinomycetes</taxon>
        <taxon>Micrococcales</taxon>
        <taxon>Promicromonosporaceae</taxon>
        <taxon>Myceligenerans</taxon>
    </lineage>
</organism>